<feature type="binding site" evidence="4">
    <location>
        <position position="198"/>
    </location>
    <ligand>
        <name>Zn(2+)</name>
        <dbReference type="ChEBI" id="CHEBI:29105"/>
        <label>2</label>
    </ligand>
</feature>
<dbReference type="PROSITE" id="PS51347">
    <property type="entry name" value="PHOSPHOTRIESTERASE_2"/>
    <property type="match status" value="1"/>
</dbReference>
<dbReference type="AlphaFoldDB" id="A0AAE3LDQ2"/>
<sequence>MAELITTQGTLRSDDLGLILPHEHVFVDLGPIEEENWRDAKAADVIELMGPEVEAAMSAGVTCLVECTPTGVGRRADIDVAVSEATGLPLVLPTGIYREPHIPDWARDASETEIREWMVEELTEGIENTGVRAAWIKLASSDDGVTEIEEKILRAAAAAGAETGALIGSHTTAGRIAHDQLDVIEDVGYDPSRFVWIHTQAEDDPSLHREVAERGAWIEYDAIGGEKSDAYYLDRIESALDAGLGDHVLLSMDRGWYDPSAPGGGEPDPYTYLPETFLPKLSDVVGEDETRRLTHVNPFQAFARRRTR</sequence>
<dbReference type="InterPro" id="IPR032466">
    <property type="entry name" value="Metal_Hydrolase"/>
</dbReference>
<evidence type="ECO:0000313" key="5">
    <source>
        <dbReference type="EMBL" id="MCU4716964.1"/>
    </source>
</evidence>
<keyword evidence="7" id="KW-1185">Reference proteome</keyword>
<dbReference type="GO" id="GO:0008270">
    <property type="term" value="F:zinc ion binding"/>
    <property type="evidence" value="ECO:0007669"/>
    <property type="project" value="InterPro"/>
</dbReference>
<feature type="binding site" evidence="4">
    <location>
        <position position="24"/>
    </location>
    <ligand>
        <name>Zn(2+)</name>
        <dbReference type="ChEBI" id="CHEBI:29105"/>
        <label>1</label>
    </ligand>
</feature>
<dbReference type="Proteomes" id="UP001209746">
    <property type="component" value="Unassembled WGS sequence"/>
</dbReference>
<feature type="modified residue" description="N6-carboxylysine" evidence="3">
    <location>
        <position position="137"/>
    </location>
</feature>
<organism evidence="6 8">
    <name type="scientific">Halapricum hydrolyticum</name>
    <dbReference type="NCBI Taxonomy" id="2979991"/>
    <lineage>
        <taxon>Archaea</taxon>
        <taxon>Methanobacteriati</taxon>
        <taxon>Methanobacteriota</taxon>
        <taxon>Stenosarchaea group</taxon>
        <taxon>Halobacteria</taxon>
        <taxon>Halobacteriales</taxon>
        <taxon>Haloarculaceae</taxon>
        <taxon>Halapricum</taxon>
    </lineage>
</organism>
<gene>
    <name evidence="6" type="ORF">OB914_00360</name>
    <name evidence="5" type="ORF">OB916_02660</name>
</gene>
<proteinExistence type="predicted"/>
<comment type="cofactor">
    <cofactor evidence="4">
        <name>a divalent metal cation</name>
        <dbReference type="ChEBI" id="CHEBI:60240"/>
    </cofactor>
    <text evidence="4">Binds 2 divalent metal cations per subunit.</text>
</comment>
<feature type="binding site" evidence="4">
    <location>
        <position position="22"/>
    </location>
    <ligand>
        <name>Zn(2+)</name>
        <dbReference type="ChEBI" id="CHEBI:29105"/>
        <label>1</label>
    </ligand>
</feature>
<comment type="caution">
    <text evidence="6">The sequence shown here is derived from an EMBL/GenBank/DDBJ whole genome shotgun (WGS) entry which is preliminary data.</text>
</comment>
<reference evidence="6" key="1">
    <citation type="submission" date="2023-02" db="EMBL/GenBank/DDBJ databases">
        <title>Enrichment on poylsaccharides allowed isolation of novel metabolic and taxonomic groups of Haloarchaea.</title>
        <authorList>
            <person name="Sorokin D.Y."/>
            <person name="Elcheninov A.G."/>
            <person name="Khizhniak T.V."/>
            <person name="Kolganova T.V."/>
            <person name="Kublanov I.V."/>
        </authorList>
    </citation>
    <scope>NUCLEOTIDE SEQUENCE</scope>
    <source>
        <strain evidence="5 7">HArc-curdl5-1</strain>
        <strain evidence="6">HArc-curdl7</strain>
    </source>
</reference>
<name>A0AAE3LDQ2_9EURY</name>
<dbReference type="SUPFAM" id="SSF51556">
    <property type="entry name" value="Metallo-dependent hydrolases"/>
    <property type="match status" value="1"/>
</dbReference>
<evidence type="ECO:0000313" key="8">
    <source>
        <dbReference type="Proteomes" id="UP001209746"/>
    </source>
</evidence>
<evidence type="ECO:0000256" key="3">
    <source>
        <dbReference type="PIRSR" id="PIRSR601559-50"/>
    </source>
</evidence>
<evidence type="ECO:0000313" key="6">
    <source>
        <dbReference type="EMBL" id="MCU4725431.1"/>
    </source>
</evidence>
<accession>A0AAE3LDQ2</accession>
<feature type="binding site" description="via carbamate group" evidence="4">
    <location>
        <position position="137"/>
    </location>
    <ligand>
        <name>Zn(2+)</name>
        <dbReference type="ChEBI" id="CHEBI:29105"/>
        <label>1</label>
    </ligand>
</feature>
<keyword evidence="2" id="KW-0378">Hydrolase</keyword>
<keyword evidence="1 4" id="KW-0479">Metal-binding</keyword>
<feature type="binding site" description="via carbamate group" evidence="4">
    <location>
        <position position="137"/>
    </location>
    <ligand>
        <name>Zn(2+)</name>
        <dbReference type="ChEBI" id="CHEBI:29105"/>
        <label>2</label>
    </ligand>
</feature>
<dbReference type="Gene3D" id="3.20.20.140">
    <property type="entry name" value="Metal-dependent hydrolases"/>
    <property type="match status" value="1"/>
</dbReference>
<evidence type="ECO:0000256" key="4">
    <source>
        <dbReference type="PIRSR" id="PIRSR601559-51"/>
    </source>
</evidence>
<dbReference type="EMBL" id="JAOPKD010000001">
    <property type="protein sequence ID" value="MCU4725431.1"/>
    <property type="molecule type" value="Genomic_DNA"/>
</dbReference>
<evidence type="ECO:0000256" key="2">
    <source>
        <dbReference type="ARBA" id="ARBA00022801"/>
    </source>
</evidence>
<feature type="binding site" evidence="4">
    <location>
        <position position="253"/>
    </location>
    <ligand>
        <name>Zn(2+)</name>
        <dbReference type="ChEBI" id="CHEBI:29105"/>
        <label>1</label>
    </ligand>
</feature>
<evidence type="ECO:0000313" key="7">
    <source>
        <dbReference type="Proteomes" id="UP001208186"/>
    </source>
</evidence>
<dbReference type="InterPro" id="IPR001559">
    <property type="entry name" value="Phosphotriesterase"/>
</dbReference>
<evidence type="ECO:0000256" key="1">
    <source>
        <dbReference type="ARBA" id="ARBA00022723"/>
    </source>
</evidence>
<dbReference type="Proteomes" id="UP001208186">
    <property type="component" value="Unassembled WGS sequence"/>
</dbReference>
<dbReference type="EMBL" id="JAOPKC010000001">
    <property type="protein sequence ID" value="MCU4716964.1"/>
    <property type="molecule type" value="Genomic_DNA"/>
</dbReference>
<dbReference type="PANTHER" id="PTHR10819">
    <property type="entry name" value="PHOSPHOTRIESTERASE-RELATED"/>
    <property type="match status" value="1"/>
</dbReference>
<feature type="binding site" evidence="4">
    <location>
        <position position="170"/>
    </location>
    <ligand>
        <name>Zn(2+)</name>
        <dbReference type="ChEBI" id="CHEBI:29105"/>
        <label>2</label>
    </ligand>
</feature>
<dbReference type="PANTHER" id="PTHR10819:SF3">
    <property type="entry name" value="PHOSPHOTRIESTERASE-RELATED PROTEIN"/>
    <property type="match status" value="1"/>
</dbReference>
<protein>
    <submittedName>
        <fullName evidence="6">Esterase</fullName>
    </submittedName>
</protein>
<dbReference type="Pfam" id="PF02126">
    <property type="entry name" value="PTE"/>
    <property type="match status" value="1"/>
</dbReference>
<dbReference type="GO" id="GO:0016787">
    <property type="term" value="F:hydrolase activity"/>
    <property type="evidence" value="ECO:0007669"/>
    <property type="project" value="UniProtKB-KW"/>
</dbReference>
<dbReference type="RefSeq" id="WP_315907725.1">
    <property type="nucleotide sequence ID" value="NZ_JAOPKC010000001.1"/>
</dbReference>